<evidence type="ECO:0000259" key="2">
    <source>
        <dbReference type="PROSITE" id="PS50966"/>
    </source>
</evidence>
<evidence type="ECO:0000256" key="1">
    <source>
        <dbReference type="PROSITE-ProRule" id="PRU00325"/>
    </source>
</evidence>
<keyword evidence="1" id="KW-0863">Zinc-finger</keyword>
<dbReference type="EMBL" id="CP091511">
    <property type="protein sequence ID" value="UOO88841.1"/>
    <property type="molecule type" value="Genomic_DNA"/>
</dbReference>
<proteinExistence type="predicted"/>
<gene>
    <name evidence="3" type="ORF">LVJ82_15495</name>
</gene>
<sequence>MTWQQLYQHLDDDALSTWANPGLLRRAKKALEAGEVSLVELRDDGGTWHNDDATVTLTAQGLTKAACNCPAAGACKHILAAVLHLQQQANSAPAQSVTETVAAAIPADIAVPVEAAAADSAVNAPAVPTWLQSYQLLDDAALSTWANSGLLRRAKKAVEAGEVSLLSLDEAQGQWQNDDAVVTLNPQGLSQSACNCPAAGACKHIVAAVLAAQQVWAEAAENIATNTDAANGTTASADNSVAALQAALSEATDLERLQLGKIGKVQWRQAYALWADWQQQVPPRIDIQPAKILFHTDLSSDAVVYLLGGGFAGMLSSLDKKRQIPVHLAVLAQLWQQQQLVFPWPDEVVPDENTDASVLGEDERSLLLTLQAACQRLLQLGLNHLMASEAQQWQWLQLSARVERLPRLAGMLRRLAGEVRLLAENHISSDSNDTLLSLARLAAYLDALLHAEGEALLALRGVLRRTYQTQDEAMTLLPLGVNWWQGEGGASGLNVYVWSVEEAAIMTTVQARGNANDRSFNRYSAWSGAGFWNRSAEQIMQNQIVLRAPRVFGDRLANQVAVPSQAQPLTADFFAPALTPYADLIQHSIEQTTPFLLSVSRYEPLYLDELEQSLEWVVYDDSQQWGAQLSLVINEVTRERSQQLQWLCEKNIAISAVLVLARLDGQQVILEPISVMLAEHAEPVRCLDYHQFSPKQFFWQRKQAKPALLRSTIGAAASSEHWLDTLCAPVWRLLEARTASGVRAWLELEREQLLGAAAQAEALGLDLLKTLWQRLAQEASAGNMLQSAHVMQLARQCQQQWPLFEVELQIGENDDGNGENA</sequence>
<keyword evidence="1" id="KW-0479">Metal-binding</keyword>
<feature type="domain" description="SWIM-type" evidence="2">
    <location>
        <begin position="180"/>
        <end position="213"/>
    </location>
</feature>
<accession>A0ABY4DZ96</accession>
<dbReference type="Pfam" id="PF04434">
    <property type="entry name" value="SWIM"/>
    <property type="match status" value="2"/>
</dbReference>
<reference evidence="3 4" key="1">
    <citation type="journal article" date="2022" name="Res Sq">
        <title>Evolution of multicellular longitudinally dividing oral cavity symbionts (Neisseriaceae).</title>
        <authorList>
            <person name="Nyongesa S."/>
            <person name="Weber P."/>
            <person name="Bernet E."/>
            <person name="Pullido F."/>
            <person name="Nieckarz M."/>
            <person name="Delaby M."/>
            <person name="Nieves C."/>
            <person name="Viehboeck T."/>
            <person name="Krause N."/>
            <person name="Rivera-Millot A."/>
            <person name="Nakamura A."/>
            <person name="Vischer N."/>
            <person name="VanNieuwenhze M."/>
            <person name="Brun Y."/>
            <person name="Cava F."/>
            <person name="Bulgheresi S."/>
            <person name="Veyrier F."/>
        </authorList>
    </citation>
    <scope>NUCLEOTIDE SEQUENCE [LARGE SCALE GENOMIC DNA]</scope>
    <source>
        <strain evidence="3 4">SN4</strain>
    </source>
</reference>
<dbReference type="RefSeq" id="WP_058357474.1">
    <property type="nucleotide sequence ID" value="NZ_CABKVG010000010.1"/>
</dbReference>
<evidence type="ECO:0000313" key="4">
    <source>
        <dbReference type="Proteomes" id="UP000832011"/>
    </source>
</evidence>
<evidence type="ECO:0000313" key="3">
    <source>
        <dbReference type="EMBL" id="UOO88841.1"/>
    </source>
</evidence>
<dbReference type="Proteomes" id="UP000832011">
    <property type="component" value="Chromosome"/>
</dbReference>
<dbReference type="PROSITE" id="PS50966">
    <property type="entry name" value="ZF_SWIM"/>
    <property type="match status" value="2"/>
</dbReference>
<protein>
    <submittedName>
        <fullName evidence="3">SWIM zinc finger family protein</fullName>
    </submittedName>
</protein>
<keyword evidence="4" id="KW-1185">Reference proteome</keyword>
<keyword evidence="1" id="KW-0862">Zinc</keyword>
<organism evidence="3 4">
    <name type="scientific">Vitreoscilla massiliensis</name>
    <dbReference type="NCBI Taxonomy" id="1689272"/>
    <lineage>
        <taxon>Bacteria</taxon>
        <taxon>Pseudomonadati</taxon>
        <taxon>Pseudomonadota</taxon>
        <taxon>Betaproteobacteria</taxon>
        <taxon>Neisseriales</taxon>
        <taxon>Neisseriaceae</taxon>
        <taxon>Vitreoscilla</taxon>
    </lineage>
</organism>
<dbReference type="InterPro" id="IPR007527">
    <property type="entry name" value="Znf_SWIM"/>
</dbReference>
<name>A0ABY4DZ96_9NEIS</name>
<feature type="domain" description="SWIM-type" evidence="2">
    <location>
        <begin position="53"/>
        <end position="86"/>
    </location>
</feature>